<dbReference type="EMBL" id="LXQA010021971">
    <property type="protein sequence ID" value="MCH92136.1"/>
    <property type="molecule type" value="Genomic_DNA"/>
</dbReference>
<comment type="caution">
    <text evidence="1">The sequence shown here is derived from an EMBL/GenBank/DDBJ whole genome shotgun (WGS) entry which is preliminary data.</text>
</comment>
<feature type="non-terminal residue" evidence="1">
    <location>
        <position position="36"/>
    </location>
</feature>
<organism evidence="1 2">
    <name type="scientific">Trifolium medium</name>
    <dbReference type="NCBI Taxonomy" id="97028"/>
    <lineage>
        <taxon>Eukaryota</taxon>
        <taxon>Viridiplantae</taxon>
        <taxon>Streptophyta</taxon>
        <taxon>Embryophyta</taxon>
        <taxon>Tracheophyta</taxon>
        <taxon>Spermatophyta</taxon>
        <taxon>Magnoliopsida</taxon>
        <taxon>eudicotyledons</taxon>
        <taxon>Gunneridae</taxon>
        <taxon>Pentapetalae</taxon>
        <taxon>rosids</taxon>
        <taxon>fabids</taxon>
        <taxon>Fabales</taxon>
        <taxon>Fabaceae</taxon>
        <taxon>Papilionoideae</taxon>
        <taxon>50 kb inversion clade</taxon>
        <taxon>NPAAA clade</taxon>
        <taxon>Hologalegina</taxon>
        <taxon>IRL clade</taxon>
        <taxon>Trifolieae</taxon>
        <taxon>Trifolium</taxon>
    </lineage>
</organism>
<name>A0A392MX64_9FABA</name>
<protein>
    <submittedName>
        <fullName evidence="1">Oxysterol-binding protein 2A-like</fullName>
    </submittedName>
</protein>
<dbReference type="AlphaFoldDB" id="A0A392MX64"/>
<reference evidence="1 2" key="1">
    <citation type="journal article" date="2018" name="Front. Plant Sci.">
        <title>Red Clover (Trifolium pratense) and Zigzag Clover (T. medium) - A Picture of Genomic Similarities and Differences.</title>
        <authorList>
            <person name="Dluhosova J."/>
            <person name="Istvanek J."/>
            <person name="Nedelnik J."/>
            <person name="Repkova J."/>
        </authorList>
    </citation>
    <scope>NUCLEOTIDE SEQUENCE [LARGE SCALE GENOMIC DNA]</scope>
    <source>
        <strain evidence="2">cv. 10/8</strain>
        <tissue evidence="1">Leaf</tissue>
    </source>
</reference>
<dbReference type="SUPFAM" id="SSF144000">
    <property type="entry name" value="Oxysterol-binding protein-like"/>
    <property type="match status" value="1"/>
</dbReference>
<proteinExistence type="predicted"/>
<sequence>MQENGWEPRWFRKEGENGTFRYTGGYWEARAVGTWD</sequence>
<dbReference type="Proteomes" id="UP000265520">
    <property type="component" value="Unassembled WGS sequence"/>
</dbReference>
<accession>A0A392MX64</accession>
<evidence type="ECO:0000313" key="1">
    <source>
        <dbReference type="EMBL" id="MCH92136.1"/>
    </source>
</evidence>
<keyword evidence="2" id="KW-1185">Reference proteome</keyword>
<dbReference type="InterPro" id="IPR037239">
    <property type="entry name" value="OSBP_sf"/>
</dbReference>
<evidence type="ECO:0000313" key="2">
    <source>
        <dbReference type="Proteomes" id="UP000265520"/>
    </source>
</evidence>